<organism evidence="3 4">
    <name type="scientific">Plasmodium vivax Mauritania I</name>
    <dbReference type="NCBI Taxonomy" id="1035515"/>
    <lineage>
        <taxon>Eukaryota</taxon>
        <taxon>Sar</taxon>
        <taxon>Alveolata</taxon>
        <taxon>Apicomplexa</taxon>
        <taxon>Aconoidasida</taxon>
        <taxon>Haemosporida</taxon>
        <taxon>Plasmodiidae</taxon>
        <taxon>Plasmodium</taxon>
        <taxon>Plasmodium (Plasmodium)</taxon>
    </lineage>
</organism>
<evidence type="ECO:0000256" key="2">
    <source>
        <dbReference type="SAM" id="Phobius"/>
    </source>
</evidence>
<accession>A0A0J9TA16</accession>
<gene>
    <name evidence="3" type="ORF">PVMG_00719</name>
</gene>
<dbReference type="OrthoDB" id="387088at2759"/>
<keyword evidence="2" id="KW-1133">Transmembrane helix</keyword>
<keyword evidence="2" id="KW-0812">Transmembrane</keyword>
<feature type="region of interest" description="Disordered" evidence="1">
    <location>
        <begin position="71"/>
        <end position="116"/>
    </location>
</feature>
<evidence type="ECO:0000313" key="3">
    <source>
        <dbReference type="EMBL" id="KMZ91846.1"/>
    </source>
</evidence>
<dbReference type="EMBL" id="KQ235088">
    <property type="protein sequence ID" value="KMZ91846.1"/>
    <property type="molecule type" value="Genomic_DNA"/>
</dbReference>
<proteinExistence type="predicted"/>
<dbReference type="Proteomes" id="UP000053776">
    <property type="component" value="Unassembled WGS sequence"/>
</dbReference>
<reference evidence="3 4" key="1">
    <citation type="submission" date="2011-08" db="EMBL/GenBank/DDBJ databases">
        <title>The Genome Sequence of Plasmodium vivax Mauritania I.</title>
        <authorList>
            <consortium name="The Broad Institute Genome Sequencing Platform"/>
            <consortium name="The Broad Institute Genome Sequencing Center for Infectious Disease"/>
            <person name="Neafsey D."/>
            <person name="Carlton J."/>
            <person name="Barnwell J."/>
            <person name="Collins W."/>
            <person name="Escalante A."/>
            <person name="Mullikin J."/>
            <person name="Saul A."/>
            <person name="Guigo R."/>
            <person name="Camara F."/>
            <person name="Young S.K."/>
            <person name="Zeng Q."/>
            <person name="Gargeya S."/>
            <person name="Fitzgerald M."/>
            <person name="Haas B."/>
            <person name="Abouelleil A."/>
            <person name="Alvarado L."/>
            <person name="Arachchi H.M."/>
            <person name="Berlin A."/>
            <person name="Brown A."/>
            <person name="Chapman S.B."/>
            <person name="Chen Z."/>
            <person name="Dunbar C."/>
            <person name="Freedman E."/>
            <person name="Gearin G."/>
            <person name="Gellesch M."/>
            <person name="Goldberg J."/>
            <person name="Griggs A."/>
            <person name="Gujja S."/>
            <person name="Heiman D."/>
            <person name="Howarth C."/>
            <person name="Larson L."/>
            <person name="Lui A."/>
            <person name="MacDonald P.J.P."/>
            <person name="Montmayeur A."/>
            <person name="Murphy C."/>
            <person name="Neiman D."/>
            <person name="Pearson M."/>
            <person name="Priest M."/>
            <person name="Roberts A."/>
            <person name="Saif S."/>
            <person name="Shea T."/>
            <person name="Shenoy N."/>
            <person name="Sisk P."/>
            <person name="Stolte C."/>
            <person name="Sykes S."/>
            <person name="Wortman J."/>
            <person name="Nusbaum C."/>
            <person name="Birren B."/>
        </authorList>
    </citation>
    <scope>NUCLEOTIDE SEQUENCE [LARGE SCALE GENOMIC DNA]</scope>
    <source>
        <strain evidence="3 4">Mauritania I</strain>
    </source>
</reference>
<sequence>MTSDINSLAGEALKTIKDELPTAISADEAAANSGLILVLATTLMVIYIGLVFAVGLPVNQEEGAAPAEFIDLPIDDDIPHSGAAQETFEQPEINQSDESEKEKKEEKEKETDSDEN</sequence>
<dbReference type="AlphaFoldDB" id="A0A0J9TA16"/>
<evidence type="ECO:0000313" key="4">
    <source>
        <dbReference type="Proteomes" id="UP000053776"/>
    </source>
</evidence>
<evidence type="ECO:0000256" key="1">
    <source>
        <dbReference type="SAM" id="MobiDB-lite"/>
    </source>
</evidence>
<feature type="transmembrane region" description="Helical" evidence="2">
    <location>
        <begin position="35"/>
        <end position="56"/>
    </location>
</feature>
<protein>
    <submittedName>
        <fullName evidence="3">Uncharacterized protein</fullName>
    </submittedName>
</protein>
<keyword evidence="2" id="KW-0472">Membrane</keyword>
<feature type="compositionally biased region" description="Basic and acidic residues" evidence="1">
    <location>
        <begin position="98"/>
        <end position="110"/>
    </location>
</feature>
<name>A0A0J9TA16_PLAVI</name>